<gene>
    <name evidence="7" type="ORF">NA736_08805</name>
</gene>
<reference evidence="7 8" key="1">
    <citation type="submission" date="2022-05" db="EMBL/GenBank/DDBJ databases">
        <title>Whole genome sequences of Escherichia coli of fish isolates collected from Assam, India.</title>
        <authorList>
            <person name="Sudha S."/>
            <person name="Muneeb K.H."/>
            <person name="Rakshit O."/>
            <person name="Mendem S.K."/>
            <person name="Raisen C."/>
            <person name="Holmes M.A."/>
            <person name="Shome B.R."/>
            <person name="Sivaraman G.K."/>
        </authorList>
    </citation>
    <scope>NUCLEOTIDE SEQUENCE [LARGE SCALE GENOMIC DNA]</scope>
    <source>
        <strain evidence="7 8">278</strain>
    </source>
</reference>
<dbReference type="InterPro" id="IPR037233">
    <property type="entry name" value="CcmK-like_sf"/>
</dbReference>
<comment type="subcellular location">
    <subcellularLocation>
        <location evidence="2">Bacterial microcompartment</location>
    </subcellularLocation>
</comment>
<comment type="similarity">
    <text evidence="4">Belongs to the bacterial microcompartments protein family.</text>
</comment>
<evidence type="ECO:0000256" key="1">
    <source>
        <dbReference type="ARBA" id="ARBA00004836"/>
    </source>
</evidence>
<feature type="compositionally biased region" description="Basic and acidic residues" evidence="5">
    <location>
        <begin position="146"/>
        <end position="167"/>
    </location>
</feature>
<protein>
    <submittedName>
        <fullName evidence="7">BMC domain-containing protein</fullName>
    </submittedName>
</protein>
<dbReference type="PANTHER" id="PTHR33941:SF11">
    <property type="entry name" value="BACTERIAL MICROCOMPARTMENT SHELL PROTEIN PDUJ"/>
    <property type="match status" value="1"/>
</dbReference>
<evidence type="ECO:0000256" key="3">
    <source>
        <dbReference type="ARBA" id="ARBA00024446"/>
    </source>
</evidence>
<comment type="pathway">
    <text evidence="1">Polyol metabolism; 1,2-propanediol degradation.</text>
</comment>
<keyword evidence="8" id="KW-1185">Reference proteome</keyword>
<evidence type="ECO:0000256" key="5">
    <source>
        <dbReference type="SAM" id="MobiDB-lite"/>
    </source>
</evidence>
<dbReference type="CDD" id="cd07045">
    <property type="entry name" value="BMC_CcmK_like"/>
    <property type="match status" value="1"/>
</dbReference>
<dbReference type="InterPro" id="IPR044872">
    <property type="entry name" value="CcmK/CsoS1_BMC"/>
</dbReference>
<feature type="region of interest" description="Disordered" evidence="5">
    <location>
        <begin position="142"/>
        <end position="167"/>
    </location>
</feature>
<dbReference type="SMART" id="SM00877">
    <property type="entry name" value="BMC"/>
    <property type="match status" value="1"/>
</dbReference>
<organism evidence="7 8">
    <name type="scientific">Proteus cibi</name>
    <dbReference type="NCBI Taxonomy" id="2050966"/>
    <lineage>
        <taxon>Bacteria</taxon>
        <taxon>Pseudomonadati</taxon>
        <taxon>Pseudomonadota</taxon>
        <taxon>Gammaproteobacteria</taxon>
        <taxon>Enterobacterales</taxon>
        <taxon>Morganellaceae</taxon>
        <taxon>Proteus</taxon>
    </lineage>
</organism>
<evidence type="ECO:0000313" key="7">
    <source>
        <dbReference type="EMBL" id="MEB6857125.1"/>
    </source>
</evidence>
<proteinExistence type="inferred from homology"/>
<name>A0ABU6EGK7_9GAMM</name>
<evidence type="ECO:0000259" key="6">
    <source>
        <dbReference type="PROSITE" id="PS51930"/>
    </source>
</evidence>
<dbReference type="Gene3D" id="3.30.70.1710">
    <property type="match status" value="1"/>
</dbReference>
<evidence type="ECO:0000256" key="2">
    <source>
        <dbReference type="ARBA" id="ARBA00024322"/>
    </source>
</evidence>
<evidence type="ECO:0000313" key="8">
    <source>
        <dbReference type="Proteomes" id="UP001332939"/>
    </source>
</evidence>
<keyword evidence="3" id="KW-1283">Bacterial microcompartment</keyword>
<comment type="caution">
    <text evidence="7">The sequence shown here is derived from an EMBL/GenBank/DDBJ whole genome shotgun (WGS) entry which is preliminary data.</text>
</comment>
<dbReference type="Proteomes" id="UP001332939">
    <property type="component" value="Unassembled WGS sequence"/>
</dbReference>
<accession>A0ABU6EGK7</accession>
<evidence type="ECO:0000256" key="4">
    <source>
        <dbReference type="PROSITE-ProRule" id="PRU01278"/>
    </source>
</evidence>
<dbReference type="SUPFAM" id="SSF143414">
    <property type="entry name" value="CcmK-like"/>
    <property type="match status" value="1"/>
</dbReference>
<dbReference type="RefSeq" id="WP_325934499.1">
    <property type="nucleotide sequence ID" value="NZ_JAMZOO010000002.1"/>
</dbReference>
<sequence length="167" mass="17614">MKSLGVIETRGLTAAIQAADAACKAANVEIIGYRKVGSGLVSICFQGEISAVRTAVDHGVDVVSQKELVIGSLVIARPEPSVITKLLTVKSQKKAPAVAEKKQETAIETVVKTLVEAPVKNEVENLEAPKAVADLQTQNIASETKAATDKTLSSKKEIKPEGRKGKK</sequence>
<dbReference type="PROSITE" id="PS51930">
    <property type="entry name" value="BMC_2"/>
    <property type="match status" value="1"/>
</dbReference>
<dbReference type="Pfam" id="PF00936">
    <property type="entry name" value="BMC"/>
    <property type="match status" value="1"/>
</dbReference>
<dbReference type="PANTHER" id="PTHR33941">
    <property type="entry name" value="PROPANEDIOL UTILIZATION PROTEIN PDUA"/>
    <property type="match status" value="1"/>
</dbReference>
<dbReference type="EMBL" id="JAMZOO010000002">
    <property type="protein sequence ID" value="MEB6857125.1"/>
    <property type="molecule type" value="Genomic_DNA"/>
</dbReference>
<dbReference type="InterPro" id="IPR050575">
    <property type="entry name" value="BMC_shell"/>
</dbReference>
<dbReference type="InterPro" id="IPR000249">
    <property type="entry name" value="BMC_dom"/>
</dbReference>
<feature type="domain" description="BMC" evidence="6">
    <location>
        <begin position="3"/>
        <end position="87"/>
    </location>
</feature>